<feature type="region of interest" description="Disordered" evidence="1">
    <location>
        <begin position="146"/>
        <end position="183"/>
    </location>
</feature>
<evidence type="ECO:0000313" key="3">
    <source>
        <dbReference type="RefSeq" id="XP_029333198.1"/>
    </source>
</evidence>
<dbReference type="Proteomes" id="UP000515126">
    <property type="component" value="Chromosome 5"/>
</dbReference>
<accession>A0A6P7QVZ6</accession>
<sequence>MKRVVVCNQTKYNRPLTHSLHAFHSSLQTVTAGVRRPPAAETRRGRSPTLWSLFASDPTSFRVEGAAAAPHRLDHYPDSRRIGKSWTGRRPRHWASSCLRREATPRAYLSPAALARVAAGRRRPAEVDARGSLSLLHLQLAGRQEAATAAQPARDALLEEEGTPGRPHPAASLSPPLAAGPAPPLRIARGAGVAATCARPLTGTRALLSAWSAFRRGSSARGPRAAGRPGSVLPAGPTWRQGPGGLLRGREEKAAPTCGSLPCPHADYRNGRSGAGSAWLTETLRGVGLCFRRVIGVGVLWREVDCSFLSFVPPHPLSLIVKSQSNRVSHPGGADTLVLVWPQKLPVDCRSNQPCRASRTGAELCWQFSQEWWLSLRVGQHCI</sequence>
<evidence type="ECO:0000256" key="1">
    <source>
        <dbReference type="SAM" id="MobiDB-lite"/>
    </source>
</evidence>
<proteinExistence type="predicted"/>
<dbReference type="AlphaFoldDB" id="A0A6P7QVZ6"/>
<feature type="region of interest" description="Disordered" evidence="1">
    <location>
        <begin position="218"/>
        <end position="239"/>
    </location>
</feature>
<dbReference type="GeneID" id="115031107"/>
<feature type="compositionally biased region" description="Low complexity" evidence="1">
    <location>
        <begin position="168"/>
        <end position="183"/>
    </location>
</feature>
<reference evidence="3" key="1">
    <citation type="submission" date="2025-08" db="UniProtKB">
        <authorList>
            <consortium name="RefSeq"/>
        </authorList>
    </citation>
    <scope>IDENTIFICATION</scope>
</reference>
<name>A0A6P7QVZ6_MUSCR</name>
<feature type="compositionally biased region" description="Low complexity" evidence="1">
    <location>
        <begin position="218"/>
        <end position="231"/>
    </location>
</feature>
<dbReference type="RefSeq" id="XP_029333198.1">
    <property type="nucleotide sequence ID" value="XM_029477338.1"/>
</dbReference>
<keyword evidence="2" id="KW-1185">Reference proteome</keyword>
<evidence type="ECO:0000313" key="2">
    <source>
        <dbReference type="Proteomes" id="UP000515126"/>
    </source>
</evidence>
<organism evidence="2 3">
    <name type="scientific">Mus caroli</name>
    <name type="common">Ryukyu mouse</name>
    <name type="synonym">Ricefield mouse</name>
    <dbReference type="NCBI Taxonomy" id="10089"/>
    <lineage>
        <taxon>Eukaryota</taxon>
        <taxon>Metazoa</taxon>
        <taxon>Chordata</taxon>
        <taxon>Craniata</taxon>
        <taxon>Vertebrata</taxon>
        <taxon>Euteleostomi</taxon>
        <taxon>Mammalia</taxon>
        <taxon>Eutheria</taxon>
        <taxon>Euarchontoglires</taxon>
        <taxon>Glires</taxon>
        <taxon>Rodentia</taxon>
        <taxon>Myomorpha</taxon>
        <taxon>Muroidea</taxon>
        <taxon>Muridae</taxon>
        <taxon>Murinae</taxon>
        <taxon>Mus</taxon>
        <taxon>Mus</taxon>
    </lineage>
</organism>
<protein>
    <submittedName>
        <fullName evidence="3">Uncharacterized protein LOC115031107</fullName>
    </submittedName>
</protein>
<dbReference type="KEGG" id="mcal:115031107"/>
<gene>
    <name evidence="3" type="primary">LOC115031107</name>
</gene>